<keyword evidence="4" id="KW-0575">Peroxidase</keyword>
<dbReference type="CDD" id="cd00691">
    <property type="entry name" value="ascorbate_peroxidase"/>
    <property type="match status" value="1"/>
</dbReference>
<dbReference type="InterPro" id="IPR044831">
    <property type="entry name" value="Ccp1-like"/>
</dbReference>
<comment type="cofactor">
    <cofactor evidence="1">
        <name>heme b</name>
        <dbReference type="ChEBI" id="CHEBI:60344"/>
    </cofactor>
</comment>
<dbReference type="FunFam" id="1.10.420.10:FF:000003">
    <property type="entry name" value="L-ascorbate peroxidase, cytosolic"/>
    <property type="match status" value="1"/>
</dbReference>
<reference evidence="13 14" key="1">
    <citation type="journal article" date="2023" name="G3 (Bethesda)">
        <title>A haplotype-resolved chromosome-scale genome for Quercus rubra L. provides insights into the genetics of adaptive traits for red oak species.</title>
        <authorList>
            <person name="Kapoor B."/>
            <person name="Jenkins J."/>
            <person name="Schmutz J."/>
            <person name="Zhebentyayeva T."/>
            <person name="Kuelheim C."/>
            <person name="Coggeshall M."/>
            <person name="Heim C."/>
            <person name="Lasky J.R."/>
            <person name="Leites L."/>
            <person name="Islam-Faridi N."/>
            <person name="Romero-Severson J."/>
            <person name="DeLeo V.L."/>
            <person name="Lucas S.M."/>
            <person name="Lazic D."/>
            <person name="Gailing O."/>
            <person name="Carlson J."/>
            <person name="Staton M."/>
        </authorList>
    </citation>
    <scope>NUCLEOTIDE SEQUENCE [LARGE SCALE GENOMIC DNA]</scope>
    <source>
        <strain evidence="13">Pseudo-F2</strain>
    </source>
</reference>
<dbReference type="FunFam" id="1.10.520.10:FF:000003">
    <property type="entry name" value="Cytosolic ascorbate peroxidase"/>
    <property type="match status" value="1"/>
</dbReference>
<organism evidence="13 14">
    <name type="scientific">Quercus rubra</name>
    <name type="common">Northern red oak</name>
    <name type="synonym">Quercus borealis</name>
    <dbReference type="NCBI Taxonomy" id="3512"/>
    <lineage>
        <taxon>Eukaryota</taxon>
        <taxon>Viridiplantae</taxon>
        <taxon>Streptophyta</taxon>
        <taxon>Embryophyta</taxon>
        <taxon>Tracheophyta</taxon>
        <taxon>Spermatophyta</taxon>
        <taxon>Magnoliopsida</taxon>
        <taxon>eudicotyledons</taxon>
        <taxon>Gunneridae</taxon>
        <taxon>Pentapetalae</taxon>
        <taxon>rosids</taxon>
        <taxon>fabids</taxon>
        <taxon>Fagales</taxon>
        <taxon>Fagaceae</taxon>
        <taxon>Quercus</taxon>
    </lineage>
</organism>
<dbReference type="PROSITE" id="PS00435">
    <property type="entry name" value="PEROXIDASE_1"/>
    <property type="match status" value="1"/>
</dbReference>
<evidence type="ECO:0000256" key="6">
    <source>
        <dbReference type="ARBA" id="ARBA00022723"/>
    </source>
</evidence>
<dbReference type="Pfam" id="PF00141">
    <property type="entry name" value="peroxidase"/>
    <property type="match status" value="1"/>
</dbReference>
<accession>A0AAN7IRM6</accession>
<dbReference type="PRINTS" id="PR00459">
    <property type="entry name" value="ASPEROXIDASE"/>
</dbReference>
<keyword evidence="8" id="KW-0630">Potassium</keyword>
<dbReference type="GO" id="GO:0009507">
    <property type="term" value="C:chloroplast"/>
    <property type="evidence" value="ECO:0007669"/>
    <property type="project" value="TreeGrafter"/>
</dbReference>
<dbReference type="InterPro" id="IPR002207">
    <property type="entry name" value="Peroxidase_I"/>
</dbReference>
<dbReference type="InterPro" id="IPR019794">
    <property type="entry name" value="Peroxidases_AS"/>
</dbReference>
<evidence type="ECO:0000256" key="7">
    <source>
        <dbReference type="ARBA" id="ARBA00022837"/>
    </source>
</evidence>
<dbReference type="GO" id="GO:0042744">
    <property type="term" value="P:hydrogen peroxide catabolic process"/>
    <property type="evidence" value="ECO:0007669"/>
    <property type="project" value="UniProtKB-KW"/>
</dbReference>
<dbReference type="Proteomes" id="UP001324115">
    <property type="component" value="Unassembled WGS sequence"/>
</dbReference>
<dbReference type="GO" id="GO:0034599">
    <property type="term" value="P:cellular response to oxidative stress"/>
    <property type="evidence" value="ECO:0007669"/>
    <property type="project" value="InterPro"/>
</dbReference>
<dbReference type="PANTHER" id="PTHR31356">
    <property type="entry name" value="THYLAKOID LUMENAL 29 KDA PROTEIN, CHLOROPLASTIC-RELATED"/>
    <property type="match status" value="1"/>
</dbReference>
<dbReference type="PROSITE" id="PS50873">
    <property type="entry name" value="PEROXIDASE_4"/>
    <property type="match status" value="1"/>
</dbReference>
<evidence type="ECO:0000313" key="13">
    <source>
        <dbReference type="EMBL" id="KAK4583406.1"/>
    </source>
</evidence>
<dbReference type="InterPro" id="IPR019793">
    <property type="entry name" value="Peroxidases_heam-ligand_BS"/>
</dbReference>
<evidence type="ECO:0000256" key="2">
    <source>
        <dbReference type="ARBA" id="ARBA00006873"/>
    </source>
</evidence>
<keyword evidence="5" id="KW-0349">Heme</keyword>
<keyword evidence="6" id="KW-0479">Metal-binding</keyword>
<keyword evidence="11" id="KW-0376">Hydrogen peroxide</keyword>
<dbReference type="Gene3D" id="1.10.520.10">
    <property type="match status" value="1"/>
</dbReference>
<name>A0AAN7IRM6_QUERU</name>
<dbReference type="GO" id="GO:0020037">
    <property type="term" value="F:heme binding"/>
    <property type="evidence" value="ECO:0007669"/>
    <property type="project" value="InterPro"/>
</dbReference>
<evidence type="ECO:0000256" key="1">
    <source>
        <dbReference type="ARBA" id="ARBA00001970"/>
    </source>
</evidence>
<evidence type="ECO:0000256" key="9">
    <source>
        <dbReference type="ARBA" id="ARBA00023002"/>
    </source>
</evidence>
<dbReference type="SUPFAM" id="SSF48113">
    <property type="entry name" value="Heme-dependent peroxidases"/>
    <property type="match status" value="1"/>
</dbReference>
<dbReference type="GO" id="GO:0046872">
    <property type="term" value="F:metal ion binding"/>
    <property type="evidence" value="ECO:0007669"/>
    <property type="project" value="UniProtKB-KW"/>
</dbReference>
<keyword evidence="7" id="KW-0106">Calcium</keyword>
<keyword evidence="9" id="KW-0560">Oxidoreductase</keyword>
<proteinExistence type="inferred from homology"/>
<evidence type="ECO:0000256" key="10">
    <source>
        <dbReference type="ARBA" id="ARBA00023004"/>
    </source>
</evidence>
<protein>
    <recommendedName>
        <fullName evidence="3">L-ascorbate peroxidase</fullName>
        <ecNumber evidence="3">1.11.1.11</ecNumber>
    </recommendedName>
</protein>
<evidence type="ECO:0000313" key="14">
    <source>
        <dbReference type="Proteomes" id="UP001324115"/>
    </source>
</evidence>
<comment type="caution">
    <text evidence="13">The sequence shown here is derived from an EMBL/GenBank/DDBJ whole genome shotgun (WGS) entry which is preliminary data.</text>
</comment>
<evidence type="ECO:0000259" key="12">
    <source>
        <dbReference type="PROSITE" id="PS50873"/>
    </source>
</evidence>
<keyword evidence="14" id="KW-1185">Reference proteome</keyword>
<evidence type="ECO:0000256" key="8">
    <source>
        <dbReference type="ARBA" id="ARBA00022958"/>
    </source>
</evidence>
<evidence type="ECO:0000256" key="4">
    <source>
        <dbReference type="ARBA" id="ARBA00022559"/>
    </source>
</evidence>
<evidence type="ECO:0000256" key="11">
    <source>
        <dbReference type="ARBA" id="ARBA00023324"/>
    </source>
</evidence>
<dbReference type="InterPro" id="IPR002016">
    <property type="entry name" value="Haem_peroxidase"/>
</dbReference>
<dbReference type="EMBL" id="JAXUIC010000007">
    <property type="protein sequence ID" value="KAK4583406.1"/>
    <property type="molecule type" value="Genomic_DNA"/>
</dbReference>
<keyword evidence="10" id="KW-0408">Iron</keyword>
<gene>
    <name evidence="13" type="ORF">RGQ29_026232</name>
</gene>
<dbReference type="AlphaFoldDB" id="A0AAN7IRM6"/>
<comment type="similarity">
    <text evidence="2">Belongs to the peroxidase family. Ascorbate peroxidase subfamily.</text>
</comment>
<dbReference type="InterPro" id="IPR010255">
    <property type="entry name" value="Haem_peroxidase_sf"/>
</dbReference>
<dbReference type="PROSITE" id="PS00436">
    <property type="entry name" value="PEROXIDASE_2"/>
    <property type="match status" value="1"/>
</dbReference>
<dbReference type="PRINTS" id="PR00458">
    <property type="entry name" value="PEROXIDASE"/>
</dbReference>
<dbReference type="EC" id="1.11.1.11" evidence="3"/>
<evidence type="ECO:0000256" key="5">
    <source>
        <dbReference type="ARBA" id="ARBA00022617"/>
    </source>
</evidence>
<feature type="domain" description="Plant heme peroxidase family profile" evidence="12">
    <location>
        <begin position="90"/>
        <end position="247"/>
    </location>
</feature>
<dbReference type="GO" id="GO:0016688">
    <property type="term" value="F:L-ascorbate peroxidase activity"/>
    <property type="evidence" value="ECO:0007669"/>
    <property type="project" value="UniProtKB-EC"/>
</dbReference>
<dbReference type="PANTHER" id="PTHR31356:SF35">
    <property type="entry name" value="L-ASCORBATE PEROXIDASE 2, CYTOSOLIC"/>
    <property type="match status" value="1"/>
</dbReference>
<sequence>MGKSYPTVSEEYQKAVEKCKRKLRGHVAEKHCAPIILRVAWHSAGTFDVETKTGGPFGTIRHPEVLAHGANNGLEIAVRLLKPIKEHFPILSYADFYQLAGVVAVEITGGPEIPFHPGRPDKGELPPEGRLPNATKGQFGSSEGCIFDHMGLSDKDIAALSGGHTLGRCHKERSGFEGPWTSNSLIFDNSYFKELLSGEKEGLIQLPSDKALLEDPIFRPLVEKYAADEDAFFADYADAHLKLSELG</sequence>
<dbReference type="GO" id="GO:0000302">
    <property type="term" value="P:response to reactive oxygen species"/>
    <property type="evidence" value="ECO:0007669"/>
    <property type="project" value="TreeGrafter"/>
</dbReference>
<dbReference type="Gene3D" id="1.10.420.10">
    <property type="entry name" value="Peroxidase, domain 2"/>
    <property type="match status" value="1"/>
</dbReference>
<evidence type="ECO:0000256" key="3">
    <source>
        <dbReference type="ARBA" id="ARBA00012940"/>
    </source>
</evidence>